<feature type="compositionally biased region" description="Polar residues" evidence="1">
    <location>
        <begin position="393"/>
        <end position="403"/>
    </location>
</feature>
<proteinExistence type="predicted"/>
<feature type="compositionally biased region" description="Basic and acidic residues" evidence="1">
    <location>
        <begin position="265"/>
        <end position="277"/>
    </location>
</feature>
<evidence type="ECO:0000256" key="1">
    <source>
        <dbReference type="SAM" id="MobiDB-lite"/>
    </source>
</evidence>
<keyword evidence="3" id="KW-1185">Reference proteome</keyword>
<evidence type="ECO:0000313" key="2">
    <source>
        <dbReference type="EMBL" id="KIY47675.1"/>
    </source>
</evidence>
<dbReference type="EMBL" id="KN881930">
    <property type="protein sequence ID" value="KIY47675.1"/>
    <property type="molecule type" value="Genomic_DNA"/>
</dbReference>
<dbReference type="Proteomes" id="UP000054144">
    <property type="component" value="Unassembled WGS sequence"/>
</dbReference>
<accession>A0A0D7AAG2</accession>
<feature type="compositionally biased region" description="Low complexity" evidence="1">
    <location>
        <begin position="85"/>
        <end position="104"/>
    </location>
</feature>
<evidence type="ECO:0000313" key="3">
    <source>
        <dbReference type="Proteomes" id="UP000054144"/>
    </source>
</evidence>
<protein>
    <submittedName>
        <fullName evidence="2">Uncharacterized protein</fullName>
    </submittedName>
</protein>
<feature type="region of interest" description="Disordered" evidence="1">
    <location>
        <begin position="1"/>
        <end position="104"/>
    </location>
</feature>
<reference evidence="2 3" key="1">
    <citation type="journal article" date="2015" name="Fungal Genet. Biol.">
        <title>Evolution of novel wood decay mechanisms in Agaricales revealed by the genome sequences of Fistulina hepatica and Cylindrobasidium torrendii.</title>
        <authorList>
            <person name="Floudas D."/>
            <person name="Held B.W."/>
            <person name="Riley R."/>
            <person name="Nagy L.G."/>
            <person name="Koehler G."/>
            <person name="Ransdell A.S."/>
            <person name="Younus H."/>
            <person name="Chow J."/>
            <person name="Chiniquy J."/>
            <person name="Lipzen A."/>
            <person name="Tritt A."/>
            <person name="Sun H."/>
            <person name="Haridas S."/>
            <person name="LaButti K."/>
            <person name="Ohm R.A."/>
            <person name="Kues U."/>
            <person name="Blanchette R.A."/>
            <person name="Grigoriev I.V."/>
            <person name="Minto R.E."/>
            <person name="Hibbett D.S."/>
        </authorList>
    </citation>
    <scope>NUCLEOTIDE SEQUENCE [LARGE SCALE GENOMIC DNA]</scope>
    <source>
        <strain evidence="2 3">ATCC 64428</strain>
    </source>
</reference>
<organism evidence="2 3">
    <name type="scientific">Fistulina hepatica ATCC 64428</name>
    <dbReference type="NCBI Taxonomy" id="1128425"/>
    <lineage>
        <taxon>Eukaryota</taxon>
        <taxon>Fungi</taxon>
        <taxon>Dikarya</taxon>
        <taxon>Basidiomycota</taxon>
        <taxon>Agaricomycotina</taxon>
        <taxon>Agaricomycetes</taxon>
        <taxon>Agaricomycetidae</taxon>
        <taxon>Agaricales</taxon>
        <taxon>Fistulinaceae</taxon>
        <taxon>Fistulina</taxon>
    </lineage>
</organism>
<dbReference type="AlphaFoldDB" id="A0A0D7AAG2"/>
<feature type="region of interest" description="Disordered" evidence="1">
    <location>
        <begin position="204"/>
        <end position="249"/>
    </location>
</feature>
<feature type="compositionally biased region" description="Basic and acidic residues" evidence="1">
    <location>
        <begin position="37"/>
        <end position="47"/>
    </location>
</feature>
<sequence length="409" mass="45401">MATLGPHQRNSGGNPVGDAPRRCHRLSCSLNASSEPAKADDKGDKSNRLQQLFSRTKKVNAKADVNKPLPKTPPNSRPGTPAPESSGNRPGSSPSRQSSSSSNSIAETTFGDLAFDKLGSALLYIQACGALQPGLRQAANVAVLMYDHVKFIRDSPSSLERLFIDMTRLLKTLAEMDEKNHIHPDPSKLQKLLEDIKAYLDRHYTPEADGKDKKSKADGKGKRKRKDETKEQTSESKEDGAQQKKTSKDSEFCVKNWVQRIRRPKKDDKGKKSEAGCEGKGLGMANEEEIKKGNAETKEDSAQQKKSTKHSKVYSKYFAERISKKIDSYRNKLADECATLTLQYQISSHDQSMKILQKQDRMLVEQKKMIKDQNRLLEALSAGGKDLAVMPTASGTPNISWQRTGVDKR</sequence>
<name>A0A0D7AAG2_9AGAR</name>
<feature type="region of interest" description="Disordered" evidence="1">
    <location>
        <begin position="263"/>
        <end position="312"/>
    </location>
</feature>
<feature type="region of interest" description="Disordered" evidence="1">
    <location>
        <begin position="388"/>
        <end position="409"/>
    </location>
</feature>
<gene>
    <name evidence="2" type="ORF">FISHEDRAFT_59525</name>
</gene>
<feature type="compositionally biased region" description="Basic and acidic residues" evidence="1">
    <location>
        <begin position="288"/>
        <end position="303"/>
    </location>
</feature>